<dbReference type="Pfam" id="PF00043">
    <property type="entry name" value="GST_C"/>
    <property type="match status" value="4"/>
</dbReference>
<dbReference type="PROSITE" id="PS50404">
    <property type="entry name" value="GST_NTER"/>
    <property type="match status" value="7"/>
</dbReference>
<dbReference type="CDD" id="cd03185">
    <property type="entry name" value="GST_C_Tau"/>
    <property type="match status" value="5"/>
</dbReference>
<feature type="domain" description="GST C-terminal" evidence="5">
    <location>
        <begin position="744"/>
        <end position="976"/>
    </location>
</feature>
<feature type="domain" description="GST N-terminal" evidence="4">
    <location>
        <begin position="965"/>
        <end position="1044"/>
    </location>
</feature>
<dbReference type="InterPro" id="IPR045074">
    <property type="entry name" value="GST_C_Tau"/>
</dbReference>
<dbReference type="GO" id="GO:0006749">
    <property type="term" value="P:glutathione metabolic process"/>
    <property type="evidence" value="ECO:0000318"/>
    <property type="project" value="GO_Central"/>
</dbReference>
<keyword evidence="2" id="KW-0808">Transferase</keyword>
<name>A0A3Q7IAA7_SOLLC</name>
<dbReference type="GO" id="GO:0005737">
    <property type="term" value="C:cytoplasm"/>
    <property type="evidence" value="ECO:0000318"/>
    <property type="project" value="GO_Central"/>
</dbReference>
<feature type="domain" description="GST C-terminal" evidence="5">
    <location>
        <begin position="272"/>
        <end position="534"/>
    </location>
</feature>
<dbReference type="PaxDb" id="4081-Solyc07g056420.2.1"/>
<evidence type="ECO:0000313" key="6">
    <source>
        <dbReference type="EnsemblPlants" id="Solyc07g056420.3.1"/>
    </source>
</evidence>
<dbReference type="SMR" id="A0A3Q7IAA7"/>
<dbReference type="InParanoid" id="A0A3Q7IAA7"/>
<dbReference type="SUPFAM" id="SSF52833">
    <property type="entry name" value="Thioredoxin-like"/>
    <property type="match status" value="7"/>
</dbReference>
<dbReference type="Pfam" id="PF02798">
    <property type="entry name" value="GST_N"/>
    <property type="match status" value="7"/>
</dbReference>
<comment type="catalytic activity">
    <reaction evidence="3">
        <text>RX + glutathione = an S-substituted glutathione + a halide anion + H(+)</text>
        <dbReference type="Rhea" id="RHEA:16437"/>
        <dbReference type="ChEBI" id="CHEBI:15378"/>
        <dbReference type="ChEBI" id="CHEBI:16042"/>
        <dbReference type="ChEBI" id="CHEBI:17792"/>
        <dbReference type="ChEBI" id="CHEBI:57925"/>
        <dbReference type="ChEBI" id="CHEBI:90779"/>
        <dbReference type="EC" id="2.5.1.18"/>
    </reaction>
</comment>
<dbReference type="InterPro" id="IPR004045">
    <property type="entry name" value="Glutathione_S-Trfase_N"/>
</dbReference>
<dbReference type="InterPro" id="IPR010987">
    <property type="entry name" value="Glutathione-S-Trfase_C-like"/>
</dbReference>
<evidence type="ECO:0000256" key="1">
    <source>
        <dbReference type="ARBA" id="ARBA00012452"/>
    </source>
</evidence>
<dbReference type="GO" id="GO:0004364">
    <property type="term" value="F:glutathione transferase activity"/>
    <property type="evidence" value="ECO:0000318"/>
    <property type="project" value="GO_Central"/>
</dbReference>
<dbReference type="SFLD" id="SFLDG00358">
    <property type="entry name" value="Main_(cytGST)"/>
    <property type="match status" value="2"/>
</dbReference>
<dbReference type="STRING" id="4081.A0A3Q7IAA7"/>
<dbReference type="InterPro" id="IPR036282">
    <property type="entry name" value="Glutathione-S-Trfase_C_sf"/>
</dbReference>
<proteinExistence type="predicted"/>
<dbReference type="PROSITE" id="PS50405">
    <property type="entry name" value="GST_CTER"/>
    <property type="match status" value="4"/>
</dbReference>
<evidence type="ECO:0000256" key="2">
    <source>
        <dbReference type="ARBA" id="ARBA00022679"/>
    </source>
</evidence>
<dbReference type="InterPro" id="IPR045073">
    <property type="entry name" value="Omega/Tau-like"/>
</dbReference>
<dbReference type="SUPFAM" id="SSF47616">
    <property type="entry name" value="GST C-terminal domain-like"/>
    <property type="match status" value="5"/>
</dbReference>
<protein>
    <recommendedName>
        <fullName evidence="1">glutathione transferase</fullName>
        <ecNumber evidence="1">2.5.1.18</ecNumber>
    </recommendedName>
</protein>
<dbReference type="PANTHER" id="PTHR11260">
    <property type="entry name" value="GLUTATHIONE S-TRANSFERASE, GST, SUPERFAMILY, GST DOMAIN CONTAINING"/>
    <property type="match status" value="1"/>
</dbReference>
<reference evidence="6" key="2">
    <citation type="submission" date="2019-01" db="UniProtKB">
        <authorList>
            <consortium name="EnsemblPlants"/>
        </authorList>
    </citation>
    <scope>IDENTIFICATION</scope>
    <source>
        <strain evidence="6">cv. Heinz 1706</strain>
    </source>
</reference>
<dbReference type="Pfam" id="PF13410">
    <property type="entry name" value="GST_C_2"/>
    <property type="match status" value="1"/>
</dbReference>
<keyword evidence="7" id="KW-1185">Reference proteome</keyword>
<dbReference type="FunFam" id="3.40.30.10:FF:000014">
    <property type="entry name" value="Tau class glutathione S-transferase"/>
    <property type="match status" value="5"/>
</dbReference>
<dbReference type="InterPro" id="IPR004046">
    <property type="entry name" value="GST_C"/>
</dbReference>
<dbReference type="PANTHER" id="PTHR11260:SF726">
    <property type="entry name" value="GLUTATHIONE S-TRANSFERASE PARC-RELATED"/>
    <property type="match status" value="1"/>
</dbReference>
<dbReference type="FunFam" id="1.20.1050.10:FF:000018">
    <property type="entry name" value="Glutathione S-transferase U20"/>
    <property type="match status" value="1"/>
</dbReference>
<dbReference type="InterPro" id="IPR036249">
    <property type="entry name" value="Thioredoxin-like_sf"/>
</dbReference>
<dbReference type="Gene3D" id="3.40.30.10">
    <property type="entry name" value="Glutaredoxin"/>
    <property type="match status" value="7"/>
</dbReference>
<dbReference type="Proteomes" id="UP000004994">
    <property type="component" value="Chromosome 7"/>
</dbReference>
<evidence type="ECO:0000313" key="7">
    <source>
        <dbReference type="Proteomes" id="UP000004994"/>
    </source>
</evidence>
<dbReference type="EC" id="2.5.1.18" evidence="1"/>
<organism evidence="6">
    <name type="scientific">Solanum lycopersicum</name>
    <name type="common">Tomato</name>
    <name type="synonym">Lycopersicon esculentum</name>
    <dbReference type="NCBI Taxonomy" id="4081"/>
    <lineage>
        <taxon>Eukaryota</taxon>
        <taxon>Viridiplantae</taxon>
        <taxon>Streptophyta</taxon>
        <taxon>Embryophyta</taxon>
        <taxon>Tracheophyta</taxon>
        <taxon>Spermatophyta</taxon>
        <taxon>Magnoliopsida</taxon>
        <taxon>eudicotyledons</taxon>
        <taxon>Gunneridae</taxon>
        <taxon>Pentapetalae</taxon>
        <taxon>asterids</taxon>
        <taxon>lamiids</taxon>
        <taxon>Solanales</taxon>
        <taxon>Solanaceae</taxon>
        <taxon>Solanoideae</taxon>
        <taxon>Solaneae</taxon>
        <taxon>Solanum</taxon>
        <taxon>Solanum subgen. Lycopersicon</taxon>
    </lineage>
</organism>
<feature type="domain" description="GST N-terminal" evidence="4">
    <location>
        <begin position="210"/>
        <end position="266"/>
    </location>
</feature>
<dbReference type="Gramene" id="Solyc07g056420.3.1">
    <property type="protein sequence ID" value="Solyc07g056420.3.1"/>
    <property type="gene ID" value="Solyc07g056420.3"/>
</dbReference>
<evidence type="ECO:0000259" key="5">
    <source>
        <dbReference type="PROSITE" id="PS50405"/>
    </source>
</evidence>
<dbReference type="AlphaFoldDB" id="A0A3Q7IAA7"/>
<feature type="domain" description="GST N-terminal" evidence="4">
    <location>
        <begin position="531"/>
        <end position="610"/>
    </location>
</feature>
<feature type="domain" description="GST C-terminal" evidence="5">
    <location>
        <begin position="994"/>
        <end position="1142"/>
    </location>
</feature>
<dbReference type="Gene3D" id="1.20.1050.10">
    <property type="match status" value="11"/>
</dbReference>
<reference evidence="6" key="1">
    <citation type="journal article" date="2012" name="Nature">
        <title>The tomato genome sequence provides insights into fleshy fruit evolution.</title>
        <authorList>
            <consortium name="Tomato Genome Consortium"/>
        </authorList>
    </citation>
    <scope>NUCLEOTIDE SEQUENCE [LARGE SCALE GENOMIC DNA]</scope>
    <source>
        <strain evidence="6">cv. Heinz 1706</strain>
    </source>
</reference>
<evidence type="ECO:0000259" key="4">
    <source>
        <dbReference type="PROSITE" id="PS50404"/>
    </source>
</evidence>
<accession>A0A3Q7IAA7</accession>
<evidence type="ECO:0000256" key="3">
    <source>
        <dbReference type="ARBA" id="ARBA00047960"/>
    </source>
</evidence>
<feature type="domain" description="GST N-terminal" evidence="4">
    <location>
        <begin position="358"/>
        <end position="439"/>
    </location>
</feature>
<sequence>MANDEVILLDFWPSMYGMRLRIALAEKEIKYEYRDEDLRNKSPLLLQMNPIHKKIPVLIHNGKPICESIIGVEYIDEVWKDKAPLLPSDPYERAQARFWADYIDKKLYATGSKIYTATGDEQEAGKKDFVEILKVLEGALGEKPYYGGDNFGFGDIALIGFYCWFHAYEVYGNFSIEAECPNLVAWAKRCMQRDSVAKTLPDQHKIIEFIKYEYKEEEGLISNKSPLLLQMNPIHKKIPVLIHNGKSICESIIGVEYIDEVWKDKAPLLPSDPYERAQARFWADYIDKKGALGEKPYFGGDNFGFVDIALIGFYSWFHSYETYGNFSTEAECPKFVAWAKRCMQRDSVAKSLPGQHKVLEFAKILRQNMFGMRLRIALAEKGIKYEYKEEEGLISNKSALLLEMNPIHKKVPVLIHNGKPICESIIGVEYIEEVWKDKAPLLPSDPYERAQARFWVDYIDKKGELGEKPYFGGDNFGFVDIALIGFYSWFYAYETYGNFSAEAECPKFVAWAKRCMQRDSVAKSLPDQHKVLEFIQMLRRNMFGMRLRIALAEKEVKYEYKEEDVWNKSPLLLEMNPIYKKVPVLIHNGKPICESIIGVEYIEEVWKDKAPLLPFDPYERAQARFWADYINKKPSALSLWLGPRGACKGTVVKSLPDKHKVIVLGFWPSMFGLRLRIALAEKEVKFEYREEDLKNKSPLLLQMNPIHRKIPVLIHNGKPICESIIGVEYIEEVWKDKAPLLPSDPYERTQARFWADYIDKKILLSLDSTVGLVPMRLTVTSAQRLSSQSFSLGLRGVCRGTVWLSLRQTNISMFGLRLRIALAEKEVKYEYREEDLPNKSPLLLQMNPIHKKIPVLIHNGKPICESIIGVEYIDEVWKDKAPLLPSDPYERAQARFWADYIDKKGALGDKPYFGGDNFGFVDIALIGFYCWFSAYETYGNFSTEAESPKFVAWAKRCMQRDSVAKSSPDQHKVLDMFGMRLRIALAEKEIKYEYRDEDLRNKSPLLLQMNPIHKKIPVLIHNGKPICESIIGVEYIDEVWKDKAPFLPSDPYERAQARFWADYIDKKVLEGALGEKPYFGGDNFGCVDIALIGYYSWFYAYESYANISVEAECPKFVAWAKNCMLRDSVAKSLPDQHKVCEFVKVLRQKFGIE</sequence>
<feature type="domain" description="GST C-terminal" evidence="5">
    <location>
        <begin position="89"/>
        <end position="214"/>
    </location>
</feature>
<dbReference type="EnsemblPlants" id="Solyc07g056420.3.1">
    <property type="protein sequence ID" value="Solyc07g056420.3.1"/>
    <property type="gene ID" value="Solyc07g056420.3"/>
</dbReference>
<dbReference type="SFLD" id="SFLDS00019">
    <property type="entry name" value="Glutathione_Transferase_(cytos"/>
    <property type="match status" value="6"/>
</dbReference>
<feature type="domain" description="GST N-terminal" evidence="4">
    <location>
        <begin position="802"/>
        <end position="881"/>
    </location>
</feature>
<dbReference type="CDD" id="cd03058">
    <property type="entry name" value="GST_N_Tau"/>
    <property type="match status" value="6"/>
</dbReference>
<dbReference type="InterPro" id="IPR040079">
    <property type="entry name" value="Glutathione_S-Trfase"/>
</dbReference>
<feature type="domain" description="GST N-terminal" evidence="4">
    <location>
        <begin position="4"/>
        <end position="83"/>
    </location>
</feature>
<dbReference type="SFLD" id="SFLDG01152">
    <property type="entry name" value="Main.3:_Omega-_and_Tau-like"/>
    <property type="match status" value="1"/>
</dbReference>
<feature type="domain" description="GST N-terminal" evidence="4">
    <location>
        <begin position="659"/>
        <end position="738"/>
    </location>
</feature>